<evidence type="ECO:0000313" key="3">
    <source>
        <dbReference type="EMBL" id="NBG65884.1"/>
    </source>
</evidence>
<sequence length="100" mass="11696">MIQEAGLVNVIKTILVILAVYYGLKFLAKYLFPFLLKRFIDRQQEKFYNQTGNQFHQGKPSDNSREGEVKITSQPSYQKKTDNLGEYVDYEELPDDKTIK</sequence>
<keyword evidence="2" id="KW-1133">Transmembrane helix</keyword>
<evidence type="ECO:0000313" key="4">
    <source>
        <dbReference type="Proteomes" id="UP000470771"/>
    </source>
</evidence>
<reference evidence="3 4" key="1">
    <citation type="submission" date="2019-12" db="EMBL/GenBank/DDBJ databases">
        <authorList>
            <person name="Zhao J."/>
        </authorList>
    </citation>
    <scope>NUCLEOTIDE SEQUENCE [LARGE SCALE GENOMIC DNA]</scope>
    <source>
        <strain evidence="3 4">S-15</strain>
    </source>
</reference>
<evidence type="ECO:0000256" key="2">
    <source>
        <dbReference type="SAM" id="Phobius"/>
    </source>
</evidence>
<dbReference type="Proteomes" id="UP000470771">
    <property type="component" value="Unassembled WGS sequence"/>
</dbReference>
<keyword evidence="2" id="KW-0812">Transmembrane</keyword>
<accession>A0A6N9NJ49</accession>
<feature type="region of interest" description="Disordered" evidence="1">
    <location>
        <begin position="51"/>
        <end position="100"/>
    </location>
</feature>
<protein>
    <submittedName>
        <fullName evidence="3">DUF4834 family protein</fullName>
    </submittedName>
</protein>
<name>A0A6N9NJ49_9FLAO</name>
<evidence type="ECO:0000256" key="1">
    <source>
        <dbReference type="SAM" id="MobiDB-lite"/>
    </source>
</evidence>
<dbReference type="RefSeq" id="WP_160632842.1">
    <property type="nucleotide sequence ID" value="NZ_WWNE01000006.1"/>
</dbReference>
<keyword evidence="2" id="KW-0472">Membrane</keyword>
<dbReference type="InterPro" id="IPR032272">
    <property type="entry name" value="DUF4834"/>
</dbReference>
<proteinExistence type="predicted"/>
<keyword evidence="4" id="KW-1185">Reference proteome</keyword>
<dbReference type="Pfam" id="PF16118">
    <property type="entry name" value="DUF4834"/>
    <property type="match status" value="1"/>
</dbReference>
<dbReference type="AlphaFoldDB" id="A0A6N9NJ49"/>
<gene>
    <name evidence="3" type="ORF">GQN54_07115</name>
</gene>
<organism evidence="3 4">
    <name type="scientific">Acidiluteibacter ferrifornacis</name>
    <dbReference type="NCBI Taxonomy" id="2692424"/>
    <lineage>
        <taxon>Bacteria</taxon>
        <taxon>Pseudomonadati</taxon>
        <taxon>Bacteroidota</taxon>
        <taxon>Flavobacteriia</taxon>
        <taxon>Flavobacteriales</taxon>
        <taxon>Cryomorphaceae</taxon>
        <taxon>Acidiluteibacter</taxon>
    </lineage>
</organism>
<comment type="caution">
    <text evidence="3">The sequence shown here is derived from an EMBL/GenBank/DDBJ whole genome shotgun (WGS) entry which is preliminary data.</text>
</comment>
<feature type="transmembrane region" description="Helical" evidence="2">
    <location>
        <begin position="6"/>
        <end position="28"/>
    </location>
</feature>
<dbReference type="EMBL" id="WWNE01000006">
    <property type="protein sequence ID" value="NBG65884.1"/>
    <property type="molecule type" value="Genomic_DNA"/>
</dbReference>